<dbReference type="NCBIfam" id="TIGR00229">
    <property type="entry name" value="sensory_box"/>
    <property type="match status" value="1"/>
</dbReference>
<dbReference type="SMART" id="SM00267">
    <property type="entry name" value="GGDEF"/>
    <property type="match status" value="1"/>
</dbReference>
<keyword evidence="6" id="KW-1185">Reference proteome</keyword>
<evidence type="ECO:0000313" key="5">
    <source>
        <dbReference type="EMBL" id="MEP0819057.1"/>
    </source>
</evidence>
<dbReference type="InterPro" id="IPR043128">
    <property type="entry name" value="Rev_trsase/Diguanyl_cyclase"/>
</dbReference>
<evidence type="ECO:0000259" key="1">
    <source>
        <dbReference type="PROSITE" id="PS50112"/>
    </source>
</evidence>
<feature type="domain" description="EAL" evidence="3">
    <location>
        <begin position="359"/>
        <end position="615"/>
    </location>
</feature>
<dbReference type="InterPro" id="IPR029787">
    <property type="entry name" value="Nucleotide_cyclase"/>
</dbReference>
<dbReference type="SMART" id="SM00052">
    <property type="entry name" value="EAL"/>
    <property type="match status" value="1"/>
</dbReference>
<dbReference type="InterPro" id="IPR000700">
    <property type="entry name" value="PAS-assoc_C"/>
</dbReference>
<evidence type="ECO:0000259" key="3">
    <source>
        <dbReference type="PROSITE" id="PS50883"/>
    </source>
</evidence>
<dbReference type="Gene3D" id="3.20.20.450">
    <property type="entry name" value="EAL domain"/>
    <property type="match status" value="1"/>
</dbReference>
<feature type="domain" description="GGDEF" evidence="4">
    <location>
        <begin position="217"/>
        <end position="350"/>
    </location>
</feature>
<dbReference type="SUPFAM" id="SSF55785">
    <property type="entry name" value="PYP-like sensor domain (PAS domain)"/>
    <property type="match status" value="1"/>
</dbReference>
<dbReference type="Pfam" id="PF00990">
    <property type="entry name" value="GGDEF"/>
    <property type="match status" value="1"/>
</dbReference>
<dbReference type="InterPro" id="IPR035965">
    <property type="entry name" value="PAS-like_dom_sf"/>
</dbReference>
<dbReference type="Pfam" id="PF00563">
    <property type="entry name" value="EAL"/>
    <property type="match status" value="1"/>
</dbReference>
<sequence length="623" mass="69270">MLYFPETLLSSSGGRLVALATGLTFLAASARWLSARVATAIARVPTNPSPQTPTIPDEWHPDEWQPFQQAPLAAIAWNVHGEITHWNPSAAQVFGYSPQEAIGRQAALIVPSHIKAYANQVWHDLINQRGGTRSINENVTQDGRTIICEWFNAPLLDAQGQVLGAISFVQDITERTQVEKQLLQSAFFDSLTGLPNRAFFSDRLHQAAAKVSRQSDGCFAVLFLDLDRFKVVNDSLGHLFGDQLLVEVAQRLQACLHIGDTLAHLAGDEFAILLEHIQDIKDATCVARQIQEAVKRPFMLNGHEVFTTISIGIALSTIDYEKPDNLLRDADTAMYRAKALGKARYEVFTLAMHDHAVTLLQLENDLRRAIQRQEFLVHYQPIVSLRNSKVIGFEALVRWQHATRGLISPAEFIPVAEETNLIVPIGWWVLEAACQQMRSWQLQFPTTATWTMSVNLSGKQIAQPDLVERIRQILTATGLSPRNLKLEITESVLMQNPEATTALFLQLQALGIRLSIDDFGTGYSSLAYLHHFPIDTLKIDRSFVTSVDTDAEKLAIIRTIVTLAWNLGMDVIAEGVETAKQLAQLKALKCEAGQGYLFAKPMSGEAATAFIQAHCYRFTRKSS</sequence>
<dbReference type="SUPFAM" id="SSF141868">
    <property type="entry name" value="EAL domain-like"/>
    <property type="match status" value="1"/>
</dbReference>
<dbReference type="InterPro" id="IPR001610">
    <property type="entry name" value="PAC"/>
</dbReference>
<reference evidence="5 6" key="1">
    <citation type="submission" date="2022-04" db="EMBL/GenBank/DDBJ databases">
        <title>Positive selection, recombination, and allopatry shape intraspecific diversity of widespread and dominant cyanobacteria.</title>
        <authorList>
            <person name="Wei J."/>
            <person name="Shu W."/>
            <person name="Hu C."/>
        </authorList>
    </citation>
    <scope>NUCLEOTIDE SEQUENCE [LARGE SCALE GENOMIC DNA]</scope>
    <source>
        <strain evidence="5 6">GB2-A4</strain>
    </source>
</reference>
<dbReference type="PROSITE" id="PS50887">
    <property type="entry name" value="GGDEF"/>
    <property type="match status" value="1"/>
</dbReference>
<dbReference type="PROSITE" id="PS50883">
    <property type="entry name" value="EAL"/>
    <property type="match status" value="1"/>
</dbReference>
<dbReference type="SUPFAM" id="SSF55073">
    <property type="entry name" value="Nucleotide cyclase"/>
    <property type="match status" value="1"/>
</dbReference>
<protein>
    <submittedName>
        <fullName evidence="5">EAL domain-containing protein</fullName>
    </submittedName>
</protein>
<name>A0ABV0JBB5_9CYAN</name>
<dbReference type="PROSITE" id="PS50112">
    <property type="entry name" value="PAS"/>
    <property type="match status" value="1"/>
</dbReference>
<dbReference type="CDD" id="cd01948">
    <property type="entry name" value="EAL"/>
    <property type="match status" value="1"/>
</dbReference>
<evidence type="ECO:0000259" key="2">
    <source>
        <dbReference type="PROSITE" id="PS50113"/>
    </source>
</evidence>
<dbReference type="InterPro" id="IPR052155">
    <property type="entry name" value="Biofilm_reg_signaling"/>
</dbReference>
<dbReference type="NCBIfam" id="TIGR00254">
    <property type="entry name" value="GGDEF"/>
    <property type="match status" value="1"/>
</dbReference>
<comment type="caution">
    <text evidence="5">The sequence shown here is derived from an EMBL/GenBank/DDBJ whole genome shotgun (WGS) entry which is preliminary data.</text>
</comment>
<dbReference type="PANTHER" id="PTHR44757">
    <property type="entry name" value="DIGUANYLATE CYCLASE DGCP"/>
    <property type="match status" value="1"/>
</dbReference>
<gene>
    <name evidence="5" type="ORF">NC998_18315</name>
</gene>
<evidence type="ECO:0000259" key="4">
    <source>
        <dbReference type="PROSITE" id="PS50887"/>
    </source>
</evidence>
<dbReference type="InterPro" id="IPR000014">
    <property type="entry name" value="PAS"/>
</dbReference>
<dbReference type="Pfam" id="PF00989">
    <property type="entry name" value="PAS"/>
    <property type="match status" value="1"/>
</dbReference>
<accession>A0ABV0JBB5</accession>
<proteinExistence type="predicted"/>
<dbReference type="InterPro" id="IPR000160">
    <property type="entry name" value="GGDEF_dom"/>
</dbReference>
<feature type="domain" description="PAC" evidence="2">
    <location>
        <begin position="128"/>
        <end position="184"/>
    </location>
</feature>
<dbReference type="Proteomes" id="UP001464891">
    <property type="component" value="Unassembled WGS sequence"/>
</dbReference>
<dbReference type="InterPro" id="IPR035919">
    <property type="entry name" value="EAL_sf"/>
</dbReference>
<dbReference type="EMBL" id="JAMPKM010000012">
    <property type="protein sequence ID" value="MEP0819057.1"/>
    <property type="molecule type" value="Genomic_DNA"/>
</dbReference>
<dbReference type="InterPro" id="IPR013767">
    <property type="entry name" value="PAS_fold"/>
</dbReference>
<dbReference type="PANTHER" id="PTHR44757:SF2">
    <property type="entry name" value="BIOFILM ARCHITECTURE MAINTENANCE PROTEIN MBAA"/>
    <property type="match status" value="1"/>
</dbReference>
<dbReference type="SMART" id="SM00091">
    <property type="entry name" value="PAS"/>
    <property type="match status" value="1"/>
</dbReference>
<dbReference type="Gene3D" id="3.30.450.20">
    <property type="entry name" value="PAS domain"/>
    <property type="match status" value="1"/>
</dbReference>
<organism evidence="5 6">
    <name type="scientific">Trichocoleus desertorum GB2-A4</name>
    <dbReference type="NCBI Taxonomy" id="2933944"/>
    <lineage>
        <taxon>Bacteria</taxon>
        <taxon>Bacillati</taxon>
        <taxon>Cyanobacteriota</taxon>
        <taxon>Cyanophyceae</taxon>
        <taxon>Leptolyngbyales</taxon>
        <taxon>Trichocoleusaceae</taxon>
        <taxon>Trichocoleus</taxon>
    </lineage>
</organism>
<dbReference type="InterPro" id="IPR001633">
    <property type="entry name" value="EAL_dom"/>
</dbReference>
<dbReference type="CDD" id="cd01949">
    <property type="entry name" value="GGDEF"/>
    <property type="match status" value="1"/>
</dbReference>
<dbReference type="RefSeq" id="WP_190432123.1">
    <property type="nucleotide sequence ID" value="NZ_JAMPKM010000012.1"/>
</dbReference>
<dbReference type="Gene3D" id="3.30.70.270">
    <property type="match status" value="1"/>
</dbReference>
<feature type="domain" description="PAS" evidence="1">
    <location>
        <begin position="67"/>
        <end position="129"/>
    </location>
</feature>
<dbReference type="CDD" id="cd00130">
    <property type="entry name" value="PAS"/>
    <property type="match status" value="1"/>
</dbReference>
<evidence type="ECO:0000313" key="6">
    <source>
        <dbReference type="Proteomes" id="UP001464891"/>
    </source>
</evidence>
<dbReference type="PROSITE" id="PS50113">
    <property type="entry name" value="PAC"/>
    <property type="match status" value="1"/>
</dbReference>
<dbReference type="SMART" id="SM00086">
    <property type="entry name" value="PAC"/>
    <property type="match status" value="1"/>
</dbReference>